<dbReference type="Pfam" id="PF13468">
    <property type="entry name" value="Glyoxalase_3"/>
    <property type="match status" value="1"/>
</dbReference>
<dbReference type="Gene3D" id="3.10.180.10">
    <property type="entry name" value="2,3-Dihydroxybiphenyl 1,2-Dioxygenase, domain 1"/>
    <property type="match status" value="1"/>
</dbReference>
<dbReference type="OrthoDB" id="8451710at2"/>
<evidence type="ECO:0000259" key="1">
    <source>
        <dbReference type="Pfam" id="PF13468"/>
    </source>
</evidence>
<dbReference type="AlphaFoldDB" id="A0A2T6AJ47"/>
<dbReference type="RefSeq" id="WP_107978006.1">
    <property type="nucleotide sequence ID" value="NZ_BMEZ01000024.1"/>
</dbReference>
<dbReference type="Proteomes" id="UP000244069">
    <property type="component" value="Unassembled WGS sequence"/>
</dbReference>
<accession>A0A2T6AJ47</accession>
<protein>
    <submittedName>
        <fullName evidence="2">Glyoxalase-like protein</fullName>
    </submittedName>
</protein>
<evidence type="ECO:0000313" key="2">
    <source>
        <dbReference type="EMBL" id="PTX43855.1"/>
    </source>
</evidence>
<sequence length="204" mass="22081">MLQLDHIAVLGETLEEAVTHSELALGQPLQPGGRHEAFGTHNRVLGLDPEIYLEAISRDPGAPPPGRARWFGLDHFAGPARLDKWICRVDDLDAALEVLPMAGCAIDLERGSLRWRMAVPEDGMLPFDGLFPALIEWQCEVPPGKALPPSGCSLRELTVSHPEGAALAELLGPHLEIPNLSIVEGDRPMLRAEFDTAEGAAILQ</sequence>
<organism evidence="2 3">
    <name type="scientific">Allosediminivita pacifica</name>
    <dbReference type="NCBI Taxonomy" id="1267769"/>
    <lineage>
        <taxon>Bacteria</taxon>
        <taxon>Pseudomonadati</taxon>
        <taxon>Pseudomonadota</taxon>
        <taxon>Alphaproteobacteria</taxon>
        <taxon>Rhodobacterales</taxon>
        <taxon>Paracoccaceae</taxon>
        <taxon>Allosediminivita</taxon>
    </lineage>
</organism>
<name>A0A2T6AJ47_9RHOB</name>
<dbReference type="InterPro" id="IPR029068">
    <property type="entry name" value="Glyas_Bleomycin-R_OHBP_Dase"/>
</dbReference>
<dbReference type="InterPro" id="IPR025870">
    <property type="entry name" value="Glyoxalase-like_dom"/>
</dbReference>
<comment type="caution">
    <text evidence="2">The sequence shown here is derived from an EMBL/GenBank/DDBJ whole genome shotgun (WGS) entry which is preliminary data.</text>
</comment>
<dbReference type="EMBL" id="QBKN01000024">
    <property type="protein sequence ID" value="PTX43855.1"/>
    <property type="molecule type" value="Genomic_DNA"/>
</dbReference>
<feature type="domain" description="Glyoxalase-like" evidence="1">
    <location>
        <begin position="4"/>
        <end position="171"/>
    </location>
</feature>
<keyword evidence="3" id="KW-1185">Reference proteome</keyword>
<gene>
    <name evidence="2" type="ORF">C8N44_12467</name>
</gene>
<reference evidence="2 3" key="1">
    <citation type="submission" date="2018-04" db="EMBL/GenBank/DDBJ databases">
        <title>Genomic Encyclopedia of Archaeal and Bacterial Type Strains, Phase II (KMG-II): from individual species to whole genera.</title>
        <authorList>
            <person name="Goeker M."/>
        </authorList>
    </citation>
    <scope>NUCLEOTIDE SEQUENCE [LARGE SCALE GENOMIC DNA]</scope>
    <source>
        <strain evidence="2 3">DSM 29329</strain>
    </source>
</reference>
<evidence type="ECO:0000313" key="3">
    <source>
        <dbReference type="Proteomes" id="UP000244069"/>
    </source>
</evidence>
<proteinExistence type="predicted"/>